<keyword evidence="3" id="KW-0540">Nuclease</keyword>
<name>A0AA44DJL3_PARBF</name>
<dbReference type="InterPro" id="IPR046921">
    <property type="entry name" value="ABC-3C_CTD11"/>
</dbReference>
<protein>
    <submittedName>
        <fullName evidence="3">HNH endonuclease</fullName>
    </submittedName>
</protein>
<gene>
    <name evidence="3" type="ORF">HF875_05695</name>
</gene>
<dbReference type="AlphaFoldDB" id="A0AA44DJL3"/>
<dbReference type="Proteomes" id="UP000573963">
    <property type="component" value="Unassembled WGS sequence"/>
</dbReference>
<keyword evidence="3" id="KW-0255">Endonuclease</keyword>
<dbReference type="Gene3D" id="1.10.30.50">
    <property type="match status" value="1"/>
</dbReference>
<dbReference type="EMBL" id="JABAFD010000002">
    <property type="protein sequence ID" value="NME09003.1"/>
    <property type="molecule type" value="Genomic_DNA"/>
</dbReference>
<evidence type="ECO:0000313" key="4">
    <source>
        <dbReference type="Proteomes" id="UP000573963"/>
    </source>
</evidence>
<proteinExistence type="predicted"/>
<comment type="caution">
    <text evidence="3">The sequence shown here is derived from an EMBL/GenBank/DDBJ whole genome shotgun (WGS) entry which is preliminary data.</text>
</comment>
<evidence type="ECO:0000259" key="1">
    <source>
        <dbReference type="Pfam" id="PF13391"/>
    </source>
</evidence>
<evidence type="ECO:0000313" key="3">
    <source>
        <dbReference type="EMBL" id="NME09003.1"/>
    </source>
</evidence>
<dbReference type="RefSeq" id="WP_168931589.1">
    <property type="nucleotide sequence ID" value="NZ_JABAFD010000002.1"/>
</dbReference>
<dbReference type="GO" id="GO:0004519">
    <property type="term" value="F:endonuclease activity"/>
    <property type="evidence" value="ECO:0007669"/>
    <property type="project" value="UniProtKB-KW"/>
</dbReference>
<feature type="domain" description="ABC-three component systems C-terminal" evidence="2">
    <location>
        <begin position="118"/>
        <end position="255"/>
    </location>
</feature>
<keyword evidence="3" id="KW-0378">Hydrolase</keyword>
<sequence>MANDNNKKRIDIGANRKMLLHTEVDGICPLCTKPLMYKKNNKTHKFFEVAHIYPLNPTKEEEILLRDEELLSEDRNSDDNLIALCTDCHTRFDKPRTVDEYRQMVSLKKSLISKDKLRSSIFDNNIDDEIQAVLTMLTEEDIEENGEVKYTAKAVEEKLNDTIRPITKRKIKSNISIYYIVIKNKFIELDNINKNTFDIIANQIKTFYLKLERENNSQEEIFKKLSNWLNKKTMEYSPDACDIIISFFIQNCEVFK</sequence>
<dbReference type="Pfam" id="PF13391">
    <property type="entry name" value="HNH_2"/>
    <property type="match status" value="1"/>
</dbReference>
<evidence type="ECO:0000259" key="2">
    <source>
        <dbReference type="Pfam" id="PF20277"/>
    </source>
</evidence>
<accession>A0AA44DJL3</accession>
<dbReference type="InterPro" id="IPR003615">
    <property type="entry name" value="HNH_nuc"/>
</dbReference>
<feature type="domain" description="HNH nuclease" evidence="1">
    <location>
        <begin position="42"/>
        <end position="95"/>
    </location>
</feature>
<organism evidence="3 4">
    <name type="scientific">Paraclostridium bifermentans</name>
    <name type="common">Clostridium bifermentans</name>
    <dbReference type="NCBI Taxonomy" id="1490"/>
    <lineage>
        <taxon>Bacteria</taxon>
        <taxon>Bacillati</taxon>
        <taxon>Bacillota</taxon>
        <taxon>Clostridia</taxon>
        <taxon>Peptostreptococcales</taxon>
        <taxon>Peptostreptococcaceae</taxon>
        <taxon>Paraclostridium</taxon>
    </lineage>
</organism>
<dbReference type="Pfam" id="PF20277">
    <property type="entry name" value="CTD11"/>
    <property type="match status" value="1"/>
</dbReference>
<reference evidence="3 4" key="1">
    <citation type="submission" date="2020-04" db="EMBL/GenBank/DDBJ databases">
        <authorList>
            <person name="Hitch T.C.A."/>
            <person name="Wylensek D."/>
            <person name="Clavel T."/>
        </authorList>
    </citation>
    <scope>NUCLEOTIDE SEQUENCE [LARGE SCALE GENOMIC DNA]</scope>
    <source>
        <strain evidence="3 4">Med78_4-601-WT-2</strain>
    </source>
</reference>